<evidence type="ECO:0000256" key="1">
    <source>
        <dbReference type="PROSITE-ProRule" id="PRU00464"/>
    </source>
</evidence>
<name>A0ABW4JGM1_9BACL</name>
<dbReference type="InterPro" id="IPR011146">
    <property type="entry name" value="HIT-like"/>
</dbReference>
<dbReference type="PANTHER" id="PTHR46648:SF1">
    <property type="entry name" value="ADENOSINE 5'-MONOPHOSPHORAMIDASE HNT1"/>
    <property type="match status" value="1"/>
</dbReference>
<feature type="domain" description="HIT" evidence="2">
    <location>
        <begin position="35"/>
        <end position="138"/>
    </location>
</feature>
<evidence type="ECO:0000313" key="3">
    <source>
        <dbReference type="EMBL" id="MFD1675049.1"/>
    </source>
</evidence>
<dbReference type="InterPro" id="IPR001310">
    <property type="entry name" value="Histidine_triad_HIT"/>
</dbReference>
<sequence length="170" mass="19521">MSVVKPSTDEELKQRELVEQRVKALQEMGICPTCQNLDSVYGPFTGRLYYEDKYVLLFLDDYPRNPGHSILLTKHHYEDLSEMPLELGTHILKVTQAAIQALKEVADAEKVYFITMCDGKRNHLHFQLLPRVNTESLRGFDVFLKRRGVLVRDDTLLSNLNKAVTKALSE</sequence>
<accession>A0ABW4JGM1</accession>
<reference evidence="4" key="1">
    <citation type="journal article" date="2019" name="Int. J. Syst. Evol. Microbiol.">
        <title>The Global Catalogue of Microorganisms (GCM) 10K type strain sequencing project: providing services to taxonomists for standard genome sequencing and annotation.</title>
        <authorList>
            <consortium name="The Broad Institute Genomics Platform"/>
            <consortium name="The Broad Institute Genome Sequencing Center for Infectious Disease"/>
            <person name="Wu L."/>
            <person name="Ma J."/>
        </authorList>
    </citation>
    <scope>NUCLEOTIDE SEQUENCE [LARGE SCALE GENOMIC DNA]</scope>
    <source>
        <strain evidence="4">CGMCC 1.12286</strain>
    </source>
</reference>
<dbReference type="GO" id="GO:0032259">
    <property type="term" value="P:methylation"/>
    <property type="evidence" value="ECO:0007669"/>
    <property type="project" value="UniProtKB-KW"/>
</dbReference>
<dbReference type="SUPFAM" id="SSF54197">
    <property type="entry name" value="HIT-like"/>
    <property type="match status" value="1"/>
</dbReference>
<gene>
    <name evidence="3" type="ORF">ACFSB2_10115</name>
</gene>
<dbReference type="InterPro" id="IPR036265">
    <property type="entry name" value="HIT-like_sf"/>
</dbReference>
<dbReference type="PROSITE" id="PS51084">
    <property type="entry name" value="HIT_2"/>
    <property type="match status" value="1"/>
</dbReference>
<dbReference type="RefSeq" id="WP_377942915.1">
    <property type="nucleotide sequence ID" value="NZ_JBHUCX010000024.1"/>
</dbReference>
<dbReference type="Pfam" id="PF01230">
    <property type="entry name" value="HIT"/>
    <property type="match status" value="1"/>
</dbReference>
<keyword evidence="3" id="KW-0489">Methyltransferase</keyword>
<keyword evidence="4" id="KW-1185">Reference proteome</keyword>
<dbReference type="EMBL" id="JBHUCX010000024">
    <property type="protein sequence ID" value="MFD1675049.1"/>
    <property type="molecule type" value="Genomic_DNA"/>
</dbReference>
<dbReference type="GO" id="GO:0008168">
    <property type="term" value="F:methyltransferase activity"/>
    <property type="evidence" value="ECO:0007669"/>
    <property type="project" value="UniProtKB-KW"/>
</dbReference>
<evidence type="ECO:0000259" key="2">
    <source>
        <dbReference type="PROSITE" id="PS51084"/>
    </source>
</evidence>
<comment type="caution">
    <text evidence="1">Lacks conserved residue(s) required for the propagation of feature annotation.</text>
</comment>
<organism evidence="3 4">
    <name type="scientific">Alicyclobacillus fodiniaquatilis</name>
    <dbReference type="NCBI Taxonomy" id="1661150"/>
    <lineage>
        <taxon>Bacteria</taxon>
        <taxon>Bacillati</taxon>
        <taxon>Bacillota</taxon>
        <taxon>Bacilli</taxon>
        <taxon>Bacillales</taxon>
        <taxon>Alicyclobacillaceae</taxon>
        <taxon>Alicyclobacillus</taxon>
    </lineage>
</organism>
<dbReference type="EC" id="2.1.1.-" evidence="3"/>
<comment type="caution">
    <text evidence="3">The sequence shown here is derived from an EMBL/GenBank/DDBJ whole genome shotgun (WGS) entry which is preliminary data.</text>
</comment>
<dbReference type="Proteomes" id="UP001597079">
    <property type="component" value="Unassembled WGS sequence"/>
</dbReference>
<protein>
    <submittedName>
        <fullName evidence="3">HIT family protein</fullName>
        <ecNumber evidence="3">2.1.1.-</ecNumber>
    </submittedName>
</protein>
<proteinExistence type="predicted"/>
<keyword evidence="3" id="KW-0808">Transferase</keyword>
<dbReference type="Gene3D" id="3.30.428.10">
    <property type="entry name" value="HIT-like"/>
    <property type="match status" value="1"/>
</dbReference>
<evidence type="ECO:0000313" key="4">
    <source>
        <dbReference type="Proteomes" id="UP001597079"/>
    </source>
</evidence>
<dbReference type="PANTHER" id="PTHR46648">
    <property type="entry name" value="HIT FAMILY PROTEIN 1"/>
    <property type="match status" value="1"/>
</dbReference>